<keyword evidence="1" id="KW-0732">Signal</keyword>
<evidence type="ECO:0000256" key="1">
    <source>
        <dbReference type="SAM" id="SignalP"/>
    </source>
</evidence>
<gene>
    <name evidence="2" type="ORF">ACFQ5T_10200</name>
</gene>
<sequence length="462" mass="48119">MKSSLAKSLCLGAVAVSFGAVATTMGPARTAAASSSAKIVSKAALGKNAQNVAVTGSNAIYTKPGTVRGAKLVASTRQVKKLAKSGYSKDYFRAYHMAVTNRGSVYYKIVSMNGKYRGYIYGGSTKGVLAGGIEVAETTKTATMPSRTTGFHLKNVNKNTLWTAPKNTQYKAHKVSLYGSNKHDTFTVSKAETKTREGTLYYYVTSTTDASIAGWIYAGKGYQNASSTSFGGLMVGEVDQTPTSDNSVKVVYRENGKSVGNATWVTAQANTHAGSRVDNAKNAAGTNLSDYVTAMTPSGYKATSATAVSSAVLGATYGNTVYVDVMSAATSQLQLTVDGVDNGKVAVVDGLSNGSKLSGKNLAMTLSTDAVQALSGKAGQLIGELNLTKVEIGINRGSISGTKTYKDQSGNLYHYDFVFDAGTFASSHKLAKYGDVLTTNFKATLVGGKATATANGGNWSVS</sequence>
<evidence type="ECO:0000313" key="3">
    <source>
        <dbReference type="Proteomes" id="UP001597195"/>
    </source>
</evidence>
<feature type="chain" id="PRO_5045772481" evidence="1">
    <location>
        <begin position="23"/>
        <end position="462"/>
    </location>
</feature>
<dbReference type="EMBL" id="JBHTOM010000016">
    <property type="protein sequence ID" value="MFD1550051.1"/>
    <property type="molecule type" value="Genomic_DNA"/>
</dbReference>
<organism evidence="2 3">
    <name type="scientific">Levilactobacillus fuyuanensis</name>
    <dbReference type="NCBI Taxonomy" id="2486022"/>
    <lineage>
        <taxon>Bacteria</taxon>
        <taxon>Bacillati</taxon>
        <taxon>Bacillota</taxon>
        <taxon>Bacilli</taxon>
        <taxon>Lactobacillales</taxon>
        <taxon>Lactobacillaceae</taxon>
        <taxon>Levilactobacillus</taxon>
    </lineage>
</organism>
<evidence type="ECO:0000313" key="2">
    <source>
        <dbReference type="EMBL" id="MFD1550051.1"/>
    </source>
</evidence>
<name>A0ABW4H5H5_9LACO</name>
<accession>A0ABW4H5H5</accession>
<protein>
    <submittedName>
        <fullName evidence="2">S-layer protein</fullName>
    </submittedName>
</protein>
<comment type="caution">
    <text evidence="2">The sequence shown here is derived from an EMBL/GenBank/DDBJ whole genome shotgun (WGS) entry which is preliminary data.</text>
</comment>
<reference evidence="3" key="1">
    <citation type="journal article" date="2019" name="Int. J. Syst. Evol. Microbiol.">
        <title>The Global Catalogue of Microorganisms (GCM) 10K type strain sequencing project: providing services to taxonomists for standard genome sequencing and annotation.</title>
        <authorList>
            <consortium name="The Broad Institute Genomics Platform"/>
            <consortium name="The Broad Institute Genome Sequencing Center for Infectious Disease"/>
            <person name="Wu L."/>
            <person name="Ma J."/>
        </authorList>
    </citation>
    <scope>NUCLEOTIDE SEQUENCE [LARGE SCALE GENOMIC DNA]</scope>
    <source>
        <strain evidence="3">CCM 8906</strain>
    </source>
</reference>
<keyword evidence="3" id="KW-1185">Reference proteome</keyword>
<feature type="signal peptide" evidence="1">
    <location>
        <begin position="1"/>
        <end position="22"/>
    </location>
</feature>
<dbReference type="RefSeq" id="WP_191988633.1">
    <property type="nucleotide sequence ID" value="NZ_JBHTOM010000016.1"/>
</dbReference>
<proteinExistence type="predicted"/>
<dbReference type="Proteomes" id="UP001597195">
    <property type="component" value="Unassembled WGS sequence"/>
</dbReference>